<name>A0ABD7SS77_VIBCL</name>
<proteinExistence type="predicted"/>
<gene>
    <name evidence="1" type="ORF">FXF03_02175</name>
</gene>
<evidence type="ECO:0000313" key="1">
    <source>
        <dbReference type="EMBL" id="TXX67408.1"/>
    </source>
</evidence>
<reference evidence="1 2" key="1">
    <citation type="submission" date="2019-06" db="EMBL/GenBank/DDBJ databases">
        <title>Vibrio cholerae phylogeny based on whole-genome sequencing reveals genetic diversity and population strucutre.</title>
        <authorList>
            <person name="Zhiqiu Y."/>
            <person name="Bin L."/>
            <person name="Lingyan J."/>
        </authorList>
    </citation>
    <scope>NUCLEOTIDE SEQUENCE [LARGE SCALE GENOMIC DNA]</scope>
    <source>
        <strain evidence="1 2">N2814</strain>
    </source>
</reference>
<organism evidence="1 2">
    <name type="scientific">Vibrio cholerae</name>
    <dbReference type="NCBI Taxonomy" id="666"/>
    <lineage>
        <taxon>Bacteria</taxon>
        <taxon>Pseudomonadati</taxon>
        <taxon>Pseudomonadota</taxon>
        <taxon>Gammaproteobacteria</taxon>
        <taxon>Vibrionales</taxon>
        <taxon>Vibrionaceae</taxon>
        <taxon>Vibrio</taxon>
    </lineage>
</organism>
<dbReference type="AlphaFoldDB" id="A0ABD7SS77"/>
<comment type="caution">
    <text evidence="1">The sequence shown here is derived from an EMBL/GenBank/DDBJ whole genome shotgun (WGS) entry which is preliminary data.</text>
</comment>
<dbReference type="Proteomes" id="UP000323819">
    <property type="component" value="Unassembled WGS sequence"/>
</dbReference>
<accession>A0ABD7SS77</accession>
<protein>
    <submittedName>
        <fullName evidence="1">Uncharacterized protein</fullName>
    </submittedName>
</protein>
<dbReference type="RefSeq" id="WP_119564690.1">
    <property type="nucleotide sequence ID" value="NZ_NOJJ01000008.1"/>
</dbReference>
<evidence type="ECO:0000313" key="2">
    <source>
        <dbReference type="Proteomes" id="UP000323819"/>
    </source>
</evidence>
<dbReference type="EMBL" id="VSIJ01000005">
    <property type="protein sequence ID" value="TXX67408.1"/>
    <property type="molecule type" value="Genomic_DNA"/>
</dbReference>
<sequence>MYEISAETKDRLHKDLIKLGDMIGEGLHLEPDGKWISRDYRRTLKALGHDIPQKPRVSHLPQINERMEQRVREVKCGKCGGELKQSRSGSKRAVCQSCGGKWQLLK</sequence>